<comment type="caution">
    <text evidence="1">The sequence shown here is derived from an EMBL/GenBank/DDBJ whole genome shotgun (WGS) entry which is preliminary data.</text>
</comment>
<keyword evidence="2" id="KW-1185">Reference proteome</keyword>
<dbReference type="EMBL" id="CALNXI010000517">
    <property type="protein sequence ID" value="CAH3028514.1"/>
    <property type="molecule type" value="Genomic_DNA"/>
</dbReference>
<evidence type="ECO:0000313" key="2">
    <source>
        <dbReference type="Proteomes" id="UP001159427"/>
    </source>
</evidence>
<accession>A0ABN8MKG4</accession>
<sequence length="160" mass="18816">MFTKLYYSRQTSSENKEEALDVTNTSHHHYKNRIVSNWKKFKPCEARVALYEGGNLKKELKFNATKSNASKWFSRSALTQSSWFDIQTEPQNFFSIPGADNELTKRRFFINRNYGGCPQDAGWMVITETHHCSWETHYKKTNAILYSKLPVFTNWNKKSE</sequence>
<reference evidence="1 2" key="1">
    <citation type="submission" date="2022-05" db="EMBL/GenBank/DDBJ databases">
        <authorList>
            <consortium name="Genoscope - CEA"/>
            <person name="William W."/>
        </authorList>
    </citation>
    <scope>NUCLEOTIDE SEQUENCE [LARGE SCALE GENOMIC DNA]</scope>
</reference>
<organism evidence="1 2">
    <name type="scientific">Porites evermanni</name>
    <dbReference type="NCBI Taxonomy" id="104178"/>
    <lineage>
        <taxon>Eukaryota</taxon>
        <taxon>Metazoa</taxon>
        <taxon>Cnidaria</taxon>
        <taxon>Anthozoa</taxon>
        <taxon>Hexacorallia</taxon>
        <taxon>Scleractinia</taxon>
        <taxon>Fungiina</taxon>
        <taxon>Poritidae</taxon>
        <taxon>Porites</taxon>
    </lineage>
</organism>
<gene>
    <name evidence="1" type="ORF">PEVE_00034267</name>
</gene>
<protein>
    <submittedName>
        <fullName evidence="1">Uncharacterized protein</fullName>
    </submittedName>
</protein>
<proteinExistence type="predicted"/>
<dbReference type="Proteomes" id="UP001159427">
    <property type="component" value="Unassembled WGS sequence"/>
</dbReference>
<name>A0ABN8MKG4_9CNID</name>
<evidence type="ECO:0000313" key="1">
    <source>
        <dbReference type="EMBL" id="CAH3028514.1"/>
    </source>
</evidence>